<keyword evidence="2" id="KW-0012">Acyltransferase</keyword>
<dbReference type="OrthoDB" id="3216107at2"/>
<gene>
    <name evidence="4" type="ORF">FGL98_09405</name>
</gene>
<evidence type="ECO:0000256" key="1">
    <source>
        <dbReference type="ARBA" id="ARBA00022679"/>
    </source>
</evidence>
<feature type="domain" description="N-acetyltransferase" evidence="3">
    <location>
        <begin position="27"/>
        <end position="195"/>
    </location>
</feature>
<evidence type="ECO:0000313" key="5">
    <source>
        <dbReference type="Proteomes" id="UP000320244"/>
    </source>
</evidence>
<accession>A0A563E376</accession>
<dbReference type="GO" id="GO:0016747">
    <property type="term" value="F:acyltransferase activity, transferring groups other than amino-acyl groups"/>
    <property type="evidence" value="ECO:0007669"/>
    <property type="project" value="InterPro"/>
</dbReference>
<dbReference type="PANTHER" id="PTHR43877">
    <property type="entry name" value="AMINOALKYLPHOSPHONATE N-ACETYLTRANSFERASE-RELATED-RELATED"/>
    <property type="match status" value="1"/>
</dbReference>
<evidence type="ECO:0000313" key="4">
    <source>
        <dbReference type="EMBL" id="TWP36662.1"/>
    </source>
</evidence>
<name>A0A563E376_9MICO</name>
<dbReference type="Proteomes" id="UP000320244">
    <property type="component" value="Unassembled WGS sequence"/>
</dbReference>
<dbReference type="PANTHER" id="PTHR43877:SF2">
    <property type="entry name" value="AMINOALKYLPHOSPHONATE N-ACETYLTRANSFERASE-RELATED"/>
    <property type="match status" value="1"/>
</dbReference>
<dbReference type="AlphaFoldDB" id="A0A563E376"/>
<evidence type="ECO:0000256" key="2">
    <source>
        <dbReference type="ARBA" id="ARBA00023315"/>
    </source>
</evidence>
<dbReference type="InterPro" id="IPR000182">
    <property type="entry name" value="GNAT_dom"/>
</dbReference>
<comment type="caution">
    <text evidence="4">The sequence shown here is derived from an EMBL/GenBank/DDBJ whole genome shotgun (WGS) entry which is preliminary data.</text>
</comment>
<keyword evidence="5" id="KW-1185">Reference proteome</keyword>
<reference evidence="4 5" key="1">
    <citation type="submission" date="2019-05" db="EMBL/GenBank/DDBJ databases">
        <authorList>
            <person name="Lee S.D."/>
        </authorList>
    </citation>
    <scope>NUCLEOTIDE SEQUENCE [LARGE SCALE GENOMIC DNA]</scope>
    <source>
        <strain evidence="4 5">C5-26</strain>
    </source>
</reference>
<proteinExistence type="predicted"/>
<dbReference type="InterPro" id="IPR050832">
    <property type="entry name" value="Bact_Acetyltransf"/>
</dbReference>
<evidence type="ECO:0000259" key="3">
    <source>
        <dbReference type="PROSITE" id="PS51186"/>
    </source>
</evidence>
<sequence>MVEIRGNRWNPTRSNHERPYRVGVNQVNIRPRQDTDIPMLADILERQQSETEYPFEWPMPYPTEQFIHRPSELRSWVAELNETVVGHVAVQTVQDDDLGRMWADAHDVPIRQLRCISVLFADRRYAGQGIGSALLRTATESALADGGAPVLDVVAHHAAPLNLYRRRGWQEIGRYRTDWLPDDVEPVYVMILPRDQTVVPPEATA</sequence>
<reference evidence="4 5" key="2">
    <citation type="submission" date="2019-08" db="EMBL/GenBank/DDBJ databases">
        <title>Jejuicoccus antrihumi gen. nov., sp. nov., a new member of the family Dermacoccaceae isolated from a cave.</title>
        <authorList>
            <person name="Schumann P."/>
            <person name="Kim I.S."/>
        </authorList>
    </citation>
    <scope>NUCLEOTIDE SEQUENCE [LARGE SCALE GENOMIC DNA]</scope>
    <source>
        <strain evidence="4 5">C5-26</strain>
    </source>
</reference>
<protein>
    <submittedName>
        <fullName evidence="4">GNAT family N-acetyltransferase</fullName>
    </submittedName>
</protein>
<keyword evidence="1 4" id="KW-0808">Transferase</keyword>
<dbReference type="CDD" id="cd04301">
    <property type="entry name" value="NAT_SF"/>
    <property type="match status" value="1"/>
</dbReference>
<organism evidence="4 5">
    <name type="scientific">Leekyejoonella antrihumi</name>
    <dbReference type="NCBI Taxonomy" id="1660198"/>
    <lineage>
        <taxon>Bacteria</taxon>
        <taxon>Bacillati</taxon>
        <taxon>Actinomycetota</taxon>
        <taxon>Actinomycetes</taxon>
        <taxon>Micrococcales</taxon>
        <taxon>Dermacoccaceae</taxon>
        <taxon>Leekyejoonella</taxon>
    </lineage>
</organism>
<dbReference type="SUPFAM" id="SSF55729">
    <property type="entry name" value="Acyl-CoA N-acyltransferases (Nat)"/>
    <property type="match status" value="1"/>
</dbReference>
<dbReference type="PROSITE" id="PS51186">
    <property type="entry name" value="GNAT"/>
    <property type="match status" value="1"/>
</dbReference>
<dbReference type="Gene3D" id="3.40.630.30">
    <property type="match status" value="1"/>
</dbReference>
<dbReference type="EMBL" id="VCQV01000010">
    <property type="protein sequence ID" value="TWP36662.1"/>
    <property type="molecule type" value="Genomic_DNA"/>
</dbReference>
<dbReference type="InterPro" id="IPR016181">
    <property type="entry name" value="Acyl_CoA_acyltransferase"/>
</dbReference>
<dbReference type="Pfam" id="PF00583">
    <property type="entry name" value="Acetyltransf_1"/>
    <property type="match status" value="1"/>
</dbReference>